<keyword evidence="10" id="KW-1185">Reference proteome</keyword>
<dbReference type="EMBL" id="CAMXCT010000458">
    <property type="protein sequence ID" value="CAI3979110.1"/>
    <property type="molecule type" value="Genomic_DNA"/>
</dbReference>
<evidence type="ECO:0000313" key="9">
    <source>
        <dbReference type="EMBL" id="CAL1132485.1"/>
    </source>
</evidence>
<evidence type="ECO:0000256" key="5">
    <source>
        <dbReference type="ARBA" id="ARBA00022857"/>
    </source>
</evidence>
<comment type="caution">
    <text evidence="8">The sequence shown here is derived from an EMBL/GenBank/DDBJ whole genome shotgun (WGS) entry which is preliminary data.</text>
</comment>
<sequence>MEEGRGFEASRASWKGVALISCLFGGLVTAAFFLGAMAFVRQNSVVVVNIDGGGGGGGGEGGGGGGGGVGDVNVFLGEGVKRTHPHCPDFPKLDILEVTHNNLGNVGPDTGTEGLYYHVKTEKGEEMYMDVHATSFKSDNAGMGMRGAFGSINVAGNTEALLHVSFRDFETKKPVVVDDFSLSFFDLDHDQGGSGLKALTIEGDWSMAVVAQETSLLVHRAGESKITFHATEESEAGDPEDPNVLTLNQYNKAVTVRFQHADHFRIGLQVTGAQVNRIFEFTGGASILCAKSPTGKALPVGQVYVNEHQLKVGHGEVKHDRKWWWMLAMLSMLAALIFALIFIISSLHDTAAKASPGVPGAESLLGISMELPRWAPCADSSETPWAVLRESFLEQLKEYAQRYLSAVMAGWDVVPSAKTVARATGLGLLTASALVAVQVIRIRCRRGPKNFKDYVSTSVPRAAEEDCSRDRFSARKLPKNIEVVVIGSGIGGLYLAALLAKSGRVVVVLEQHYVAGGCTHEFTDKGWTFDTGVHYVGRAEKYGKLLELVSSEPIEFAKMGSEADGFVYDQIKIGDEAIHSLRAGRHNFIQDLQQRFPEEREAIEKYVDLVVKCNKSADLHFFGKLFPRFLQRLLDPILSAKFNKLASRTVKKVMDELFSSELLKAILCGQFGDYGMSPSTASFFIHAGIVSHYLDGGYYPVGGPQHISRGLIKTIEKAGGRVLVNAPVDKVKVSQGRATGVTLRNGAEIMAPLVVSAAGAEATAKLLPQFAPAERLEGGISHMYAFIGLEGSTEELQLTASNLWALPSKDLEKDLQSYYANPWPYVDQGSLLLFVGFPSAKDPQAATRHPGKSTCVIITEAKEEWFGDWKDAKQGRRGKDYEQMKQRFQDGMLKGLLKHFPQLQGCIEYVEMASPLSNRHYLNRAASYGLQHPPSRYTVEQGLRPGRVAGVEGMWITGQDVTTNGFAGALMGGVVTAHGILGYGFMDLALCGRAEVEGEISLRERPKATLYQAEKEHQWSPVGGKSRVHRRKAPALQARPQHGSRVLRGAELGPPRQSIRPAQLRHVEAAEQQRFAREQQLLADLDARTRTPHLLVQIRSLGIVEICGKNHGGIFERLGDWLQSSWGLVEHTSDLRPDVYVPCNPLKSAKLHLQVRPVHAWGRLCDRSFAAGPSDATGAVLGAQRLVQCKKNGESNLGKLTMELVHFMTNTCGWGLKLIDGCTLGRNGQMREMQIKFTAPHPLNLLAPHLLIDLRQSGYVEIYGPNTQNVYDHLHGWLEKNWHAKSVPADPDFCNRKYKCSAFKKRGSEGENNMGLCAMKLMDFLNKGCHWKMIACNASNFGRLGDQREQQIAIRFDDFKHKDCDHVLVELRDVGYIEVSGLEASTSPAKALHEFITHQWRCSEYRNNIFETFNSKYCDRKYRSPAGFYQRNGLQNTLGRRTIELATFMSSQGWDLAACNGGSLILPKQKKKNGDGLVREHQMKFVGSAARPVSTLPLLLVEFRCVPGLNAGHPFLQSFIEITGYNTNGIYGKLSSFVQNHMQSRLVSQATPFCDLCFACDAFQMKEATLKCKEGRFLGESNFGKYAMRLCDFMVDYLGEWELLVCNNNCINVALKGQASLAREAQMIFRARESSRDVFLSSSQAAVLGCAPLFAPNYWTLPSKAGEVAQEVVPATGEELAMLQEVMDGTYKAKATRDRLGKPVPRRLVVVAALRSETPALWDRFARRRQHLEQELAGEKDLITPMTLPASLGLTLRCIHEDRGNGSNEAYLLHGQIAWPLAVPDDLQQCEWFQSLSFRERENVLFLLNERDSLRKAGKREVRFGDVYQSAHRVPKSSEEEITSLPSSKLWDLKAERLLIGSEMLHLQAIQFPEAKLRNFSSPKLINLAGNAYTATVMLALVLSTLMHLESPTPSEQEDEDDVGMLVQAVAKRQRLL</sequence>
<dbReference type="OrthoDB" id="430606at2759"/>
<accession>A0A9P1BTH6</accession>
<proteinExistence type="inferred from homology"/>
<dbReference type="SUPFAM" id="SSF51905">
    <property type="entry name" value="FAD/NAD(P)-binding domain"/>
    <property type="match status" value="1"/>
</dbReference>
<keyword evidence="7" id="KW-0472">Membrane</keyword>
<reference evidence="8" key="1">
    <citation type="submission" date="2022-10" db="EMBL/GenBank/DDBJ databases">
        <authorList>
            <person name="Chen Y."/>
            <person name="Dougan E. K."/>
            <person name="Chan C."/>
            <person name="Rhodes N."/>
            <person name="Thang M."/>
        </authorList>
    </citation>
    <scope>NUCLEOTIDE SEQUENCE</scope>
</reference>
<keyword evidence="2" id="KW-0285">Flavoprotein</keyword>
<dbReference type="EMBL" id="CAMXCT020000458">
    <property type="protein sequence ID" value="CAL1132485.1"/>
    <property type="molecule type" value="Genomic_DNA"/>
</dbReference>
<dbReference type="Pfam" id="PF13450">
    <property type="entry name" value="NAD_binding_8"/>
    <property type="match status" value="1"/>
</dbReference>
<evidence type="ECO:0000256" key="7">
    <source>
        <dbReference type="SAM" id="Phobius"/>
    </source>
</evidence>
<dbReference type="PANTHER" id="PTHR46091:SF3">
    <property type="entry name" value="AMINE OXIDASE DOMAIN-CONTAINING PROTEIN"/>
    <property type="match status" value="1"/>
</dbReference>
<evidence type="ECO:0000256" key="4">
    <source>
        <dbReference type="ARBA" id="ARBA00022827"/>
    </source>
</evidence>
<dbReference type="Gene3D" id="3.50.50.60">
    <property type="entry name" value="FAD/NAD(P)-binding domain"/>
    <property type="match status" value="2"/>
</dbReference>
<keyword evidence="7" id="KW-1133">Transmembrane helix</keyword>
<dbReference type="InterPro" id="IPR052206">
    <property type="entry name" value="Retinol_saturase"/>
</dbReference>
<feature type="transmembrane region" description="Helical" evidence="7">
    <location>
        <begin position="481"/>
        <end position="500"/>
    </location>
</feature>
<keyword evidence="5" id="KW-0521">NADP</keyword>
<dbReference type="PANTHER" id="PTHR46091">
    <property type="entry name" value="BLR7054 PROTEIN"/>
    <property type="match status" value="1"/>
</dbReference>
<evidence type="ECO:0000256" key="3">
    <source>
        <dbReference type="ARBA" id="ARBA00022729"/>
    </source>
</evidence>
<keyword evidence="4" id="KW-0274">FAD</keyword>
<protein>
    <submittedName>
        <fullName evidence="8">Uncharacterized protein</fullName>
    </submittedName>
</protein>
<feature type="transmembrane region" description="Helical" evidence="7">
    <location>
        <begin position="323"/>
        <end position="344"/>
    </location>
</feature>
<reference evidence="9" key="2">
    <citation type="submission" date="2024-04" db="EMBL/GenBank/DDBJ databases">
        <authorList>
            <person name="Chen Y."/>
            <person name="Shah S."/>
            <person name="Dougan E. K."/>
            <person name="Thang M."/>
            <person name="Chan C."/>
        </authorList>
    </citation>
    <scope>NUCLEOTIDE SEQUENCE [LARGE SCALE GENOMIC DNA]</scope>
</reference>
<keyword evidence="7" id="KW-0812">Transmembrane</keyword>
<evidence type="ECO:0000256" key="6">
    <source>
        <dbReference type="ARBA" id="ARBA00023027"/>
    </source>
</evidence>
<dbReference type="EMBL" id="CAMXCT030000458">
    <property type="protein sequence ID" value="CAL4766422.1"/>
    <property type="molecule type" value="Genomic_DNA"/>
</dbReference>
<keyword evidence="6" id="KW-0520">NAD</keyword>
<name>A0A9P1BTH6_9DINO</name>
<feature type="transmembrane region" description="Helical" evidence="7">
    <location>
        <begin position="420"/>
        <end position="440"/>
    </location>
</feature>
<feature type="transmembrane region" description="Helical" evidence="7">
    <location>
        <begin position="17"/>
        <end position="40"/>
    </location>
</feature>
<keyword evidence="3" id="KW-0732">Signal</keyword>
<evidence type="ECO:0000256" key="2">
    <source>
        <dbReference type="ARBA" id="ARBA00022630"/>
    </source>
</evidence>
<comment type="similarity">
    <text evidence="1">Belongs to the carotenoid/retinoid oxidoreductase family. CrtISO subfamily.</text>
</comment>
<evidence type="ECO:0000313" key="8">
    <source>
        <dbReference type="EMBL" id="CAI3979110.1"/>
    </source>
</evidence>
<dbReference type="Proteomes" id="UP001152797">
    <property type="component" value="Unassembled WGS sequence"/>
</dbReference>
<evidence type="ECO:0000256" key="1">
    <source>
        <dbReference type="ARBA" id="ARBA00005855"/>
    </source>
</evidence>
<dbReference type="InterPro" id="IPR036188">
    <property type="entry name" value="FAD/NAD-bd_sf"/>
</dbReference>
<gene>
    <name evidence="8" type="ORF">C1SCF055_LOCUS7087</name>
</gene>
<evidence type="ECO:0000313" key="10">
    <source>
        <dbReference type="Proteomes" id="UP001152797"/>
    </source>
</evidence>
<organism evidence="8">
    <name type="scientific">Cladocopium goreaui</name>
    <dbReference type="NCBI Taxonomy" id="2562237"/>
    <lineage>
        <taxon>Eukaryota</taxon>
        <taxon>Sar</taxon>
        <taxon>Alveolata</taxon>
        <taxon>Dinophyceae</taxon>
        <taxon>Suessiales</taxon>
        <taxon>Symbiodiniaceae</taxon>
        <taxon>Cladocopium</taxon>
    </lineage>
</organism>